<dbReference type="SMART" id="SM00342">
    <property type="entry name" value="HTH_ARAC"/>
    <property type="match status" value="1"/>
</dbReference>
<evidence type="ECO:0000259" key="4">
    <source>
        <dbReference type="PROSITE" id="PS01124"/>
    </source>
</evidence>
<dbReference type="PANTHER" id="PTHR43280">
    <property type="entry name" value="ARAC-FAMILY TRANSCRIPTIONAL REGULATOR"/>
    <property type="match status" value="1"/>
</dbReference>
<dbReference type="Gene3D" id="1.10.10.60">
    <property type="entry name" value="Homeodomain-like"/>
    <property type="match status" value="2"/>
</dbReference>
<evidence type="ECO:0000313" key="8">
    <source>
        <dbReference type="Proteomes" id="UP000198424"/>
    </source>
</evidence>
<protein>
    <submittedName>
        <fullName evidence="6">AraC family transcriptional regulator</fullName>
    </submittedName>
</protein>
<dbReference type="PROSITE" id="PS01124">
    <property type="entry name" value="HTH_ARAC_FAMILY_2"/>
    <property type="match status" value="1"/>
</dbReference>
<evidence type="ECO:0000256" key="2">
    <source>
        <dbReference type="ARBA" id="ARBA00023125"/>
    </source>
</evidence>
<accession>A0A085ZCA6</accession>
<dbReference type="eggNOG" id="COG2207">
    <property type="taxonomic scope" value="Bacteria"/>
</dbReference>
<comment type="caution">
    <text evidence="5">The sequence shown here is derived from an EMBL/GenBank/DDBJ whole genome shotgun (WGS) entry which is preliminary data.</text>
</comment>
<evidence type="ECO:0000313" key="6">
    <source>
        <dbReference type="EMBL" id="OXA92423.1"/>
    </source>
</evidence>
<proteinExistence type="predicted"/>
<sequence length="337" mass="38844">MDEIIKRVFSIKTFEHFYSADLDWVAHFAKQLGAKIEGNFIVIPENSHYSGTCYFLECEKGIVAFYINGVYNVDFHIIQKNVKDDFVALYYNLTEGEASLLKDNKVYGLGLWKYNLLIMDGTLQSDFYVKAGSEIYILCVFIKKTIIKIFAQRNKISFESIKKRLNLGDSKIAKFDRMSNESYHILNDLRKLKVGGPVFDLNLKGSVQLLLSNYQNKLSKKRIILEEVNKNDFDAIISSQMFLIDNLESSFPTIKSLAFRANMCVSKFKVLFKEITGTTPNIFFMSNKLHRAKELLEGRQLTILQISDRLHFGNTSYFGSKFKKFFGISPSTFIKQL</sequence>
<feature type="domain" description="HTH araC/xylS-type" evidence="4">
    <location>
        <begin position="237"/>
        <end position="336"/>
    </location>
</feature>
<dbReference type="Pfam" id="PF12833">
    <property type="entry name" value="HTH_18"/>
    <property type="match status" value="1"/>
</dbReference>
<dbReference type="STRING" id="991.IW20_25465"/>
<dbReference type="EMBL" id="MUGY01000022">
    <property type="protein sequence ID" value="OXA92423.1"/>
    <property type="molecule type" value="Genomic_DNA"/>
</dbReference>
<dbReference type="InterPro" id="IPR009057">
    <property type="entry name" value="Homeodomain-like_sf"/>
</dbReference>
<evidence type="ECO:0000256" key="1">
    <source>
        <dbReference type="ARBA" id="ARBA00023015"/>
    </source>
</evidence>
<dbReference type="EMBL" id="JPRM01000065">
    <property type="protein sequence ID" value="KFF02070.1"/>
    <property type="molecule type" value="Genomic_DNA"/>
</dbReference>
<dbReference type="Proteomes" id="UP000198424">
    <property type="component" value="Unassembled WGS sequence"/>
</dbReference>
<keyword evidence="8" id="KW-1185">Reference proteome</keyword>
<evidence type="ECO:0000256" key="3">
    <source>
        <dbReference type="ARBA" id="ARBA00023163"/>
    </source>
</evidence>
<gene>
    <name evidence="6" type="ORF">B0A62_15445</name>
    <name evidence="5" type="ORF">IW20_25465</name>
</gene>
<name>A0A085ZCA6_FLAHY</name>
<keyword evidence="3" id="KW-0804">Transcription</keyword>
<dbReference type="GO" id="GO:0043565">
    <property type="term" value="F:sequence-specific DNA binding"/>
    <property type="evidence" value="ECO:0007669"/>
    <property type="project" value="InterPro"/>
</dbReference>
<dbReference type="PANTHER" id="PTHR43280:SF2">
    <property type="entry name" value="HTH-TYPE TRANSCRIPTIONAL REGULATOR EXSA"/>
    <property type="match status" value="1"/>
</dbReference>
<dbReference type="GO" id="GO:0003700">
    <property type="term" value="F:DNA-binding transcription factor activity"/>
    <property type="evidence" value="ECO:0007669"/>
    <property type="project" value="InterPro"/>
</dbReference>
<keyword evidence="2" id="KW-0238">DNA-binding</keyword>
<dbReference type="Proteomes" id="UP000028712">
    <property type="component" value="Unassembled WGS sequence"/>
</dbReference>
<dbReference type="AlphaFoldDB" id="A0A085ZCA6"/>
<dbReference type="RefSeq" id="WP_035628879.1">
    <property type="nucleotide sequence ID" value="NZ_JBEWQG010000035.1"/>
</dbReference>
<organism evidence="5 7">
    <name type="scientific">Flavobacterium hydatis</name>
    <name type="common">Cytophaga aquatilis</name>
    <dbReference type="NCBI Taxonomy" id="991"/>
    <lineage>
        <taxon>Bacteria</taxon>
        <taxon>Pseudomonadati</taxon>
        <taxon>Bacteroidota</taxon>
        <taxon>Flavobacteriia</taxon>
        <taxon>Flavobacteriales</taxon>
        <taxon>Flavobacteriaceae</taxon>
        <taxon>Flavobacterium</taxon>
    </lineage>
</organism>
<reference evidence="5 7" key="1">
    <citation type="submission" date="2014-07" db="EMBL/GenBank/DDBJ databases">
        <title>Genome of Flavobacterium hydatis DSM 2063.</title>
        <authorList>
            <person name="Pipes S.E."/>
            <person name="Stropko S.J."/>
            <person name="Newman J.D."/>
        </authorList>
    </citation>
    <scope>NUCLEOTIDE SEQUENCE [LARGE SCALE GENOMIC DNA]</scope>
    <source>
        <strain evidence="5 7">DSM 2063</strain>
    </source>
</reference>
<reference evidence="6 8" key="2">
    <citation type="submission" date="2016-11" db="EMBL/GenBank/DDBJ databases">
        <title>Whole genomes of Flavobacteriaceae.</title>
        <authorList>
            <person name="Stine C."/>
            <person name="Li C."/>
            <person name="Tadesse D."/>
        </authorList>
    </citation>
    <scope>NUCLEOTIDE SEQUENCE [LARGE SCALE GENOMIC DNA]</scope>
    <source>
        <strain evidence="6 8">ATCC 29551</strain>
    </source>
</reference>
<evidence type="ECO:0000313" key="5">
    <source>
        <dbReference type="EMBL" id="KFF02070.1"/>
    </source>
</evidence>
<dbReference type="OrthoDB" id="135231at2"/>
<dbReference type="SUPFAM" id="SSF46689">
    <property type="entry name" value="Homeodomain-like"/>
    <property type="match status" value="1"/>
</dbReference>
<keyword evidence="1" id="KW-0805">Transcription regulation</keyword>
<evidence type="ECO:0000313" key="7">
    <source>
        <dbReference type="Proteomes" id="UP000028712"/>
    </source>
</evidence>
<dbReference type="InterPro" id="IPR018060">
    <property type="entry name" value="HTH_AraC"/>
</dbReference>